<proteinExistence type="predicted"/>
<reference evidence="1 2" key="1">
    <citation type="journal article" date="2018" name="Evol. Lett.">
        <title>Horizontal gene cluster transfer increased hallucinogenic mushroom diversity.</title>
        <authorList>
            <person name="Reynolds H.T."/>
            <person name="Vijayakumar V."/>
            <person name="Gluck-Thaler E."/>
            <person name="Korotkin H.B."/>
            <person name="Matheny P.B."/>
            <person name="Slot J.C."/>
        </authorList>
    </citation>
    <scope>NUCLEOTIDE SEQUENCE [LARGE SCALE GENOMIC DNA]</scope>
    <source>
        <strain evidence="1 2">2631</strain>
    </source>
</reference>
<sequence>MFLTIPLEIREAIYTIYLTAVPNAGPPLSTSREHRIHQDLLKWKRLWRLDNQWLNKQDDEFLEDCNYYPNPSINPATPSSSALPLLLCNRQINVEVSSTIVFLISNNKEMMRYELDCEIVDENKIFPTWLHIPPIHPKRGVPISCVHVTFRFSGHRPDPGVDEQREAWSHGCGGPGRMIRSLQALLNRFLKWGPDFLTLSAAPSGPIFVPVNSLDSVQVQKTRSRAGSLRSVLGRSLKQSLFFRTRASTASDTTPTAPSPFLLNNSPVPTCIFFNIHIEKLVLNFVTPPIPSEELHRRNEDGEVIHPRRVAGIVMHYLNILFNGGYSDSIEAREFLLSRLGSIQLEVDGDEHTMYDFKSMKRLE</sequence>
<dbReference type="InParanoid" id="A0A409WPD7"/>
<evidence type="ECO:0000313" key="1">
    <source>
        <dbReference type="EMBL" id="PPQ80360.1"/>
    </source>
</evidence>
<organism evidence="1 2">
    <name type="scientific">Psilocybe cyanescens</name>
    <dbReference type="NCBI Taxonomy" id="93625"/>
    <lineage>
        <taxon>Eukaryota</taxon>
        <taxon>Fungi</taxon>
        <taxon>Dikarya</taxon>
        <taxon>Basidiomycota</taxon>
        <taxon>Agaricomycotina</taxon>
        <taxon>Agaricomycetes</taxon>
        <taxon>Agaricomycetidae</taxon>
        <taxon>Agaricales</taxon>
        <taxon>Agaricineae</taxon>
        <taxon>Strophariaceae</taxon>
        <taxon>Psilocybe</taxon>
    </lineage>
</organism>
<evidence type="ECO:0000313" key="2">
    <source>
        <dbReference type="Proteomes" id="UP000283269"/>
    </source>
</evidence>
<protein>
    <submittedName>
        <fullName evidence="1">Uncharacterized protein</fullName>
    </submittedName>
</protein>
<accession>A0A409WPD7</accession>
<dbReference type="EMBL" id="NHYD01003335">
    <property type="protein sequence ID" value="PPQ80360.1"/>
    <property type="molecule type" value="Genomic_DNA"/>
</dbReference>
<dbReference type="AlphaFoldDB" id="A0A409WPD7"/>
<keyword evidence="2" id="KW-1185">Reference proteome</keyword>
<dbReference type="OrthoDB" id="2823490at2759"/>
<gene>
    <name evidence="1" type="ORF">CVT25_003644</name>
</gene>
<dbReference type="Proteomes" id="UP000283269">
    <property type="component" value="Unassembled WGS sequence"/>
</dbReference>
<name>A0A409WPD7_PSICY</name>
<comment type="caution">
    <text evidence="1">The sequence shown here is derived from an EMBL/GenBank/DDBJ whole genome shotgun (WGS) entry which is preliminary data.</text>
</comment>